<feature type="domain" description="Flavodoxin-like" evidence="2">
    <location>
        <begin position="1"/>
        <end position="86"/>
    </location>
</feature>
<organism evidence="3 4">
    <name type="scientific">Phycomyces blakesleeanus (strain ATCC 8743b / DSM 1359 / FGSC 10004 / NBRC 33097 / NRRL 1555)</name>
    <dbReference type="NCBI Taxonomy" id="763407"/>
    <lineage>
        <taxon>Eukaryota</taxon>
        <taxon>Fungi</taxon>
        <taxon>Fungi incertae sedis</taxon>
        <taxon>Mucoromycota</taxon>
        <taxon>Mucoromycotina</taxon>
        <taxon>Mucoromycetes</taxon>
        <taxon>Mucorales</taxon>
        <taxon>Phycomycetaceae</taxon>
        <taxon>Phycomyces</taxon>
    </lineage>
</organism>
<dbReference type="GO" id="GO:0050660">
    <property type="term" value="F:flavin adenine dinucleotide binding"/>
    <property type="evidence" value="ECO:0007669"/>
    <property type="project" value="TreeGrafter"/>
</dbReference>
<dbReference type="GO" id="GO:0010181">
    <property type="term" value="F:FMN binding"/>
    <property type="evidence" value="ECO:0007669"/>
    <property type="project" value="InterPro"/>
</dbReference>
<proteinExistence type="predicted"/>
<keyword evidence="1" id="KW-0285">Flavoprotein</keyword>
<dbReference type="Gene3D" id="3.40.50.360">
    <property type="match status" value="1"/>
</dbReference>
<accession>A0A167LVR7</accession>
<dbReference type="PANTHER" id="PTHR19384">
    <property type="entry name" value="NITRIC OXIDE SYNTHASE-RELATED"/>
    <property type="match status" value="1"/>
</dbReference>
<name>A0A167LVR7_PHYB8</name>
<dbReference type="Proteomes" id="UP000077315">
    <property type="component" value="Unassembled WGS sequence"/>
</dbReference>
<evidence type="ECO:0000313" key="3">
    <source>
        <dbReference type="EMBL" id="OAD71187.1"/>
    </source>
</evidence>
<dbReference type="GO" id="GO:0016491">
    <property type="term" value="F:oxidoreductase activity"/>
    <property type="evidence" value="ECO:0007669"/>
    <property type="project" value="TreeGrafter"/>
</dbReference>
<protein>
    <recommendedName>
        <fullName evidence="2">Flavodoxin-like domain-containing protein</fullName>
    </recommendedName>
</protein>
<evidence type="ECO:0000313" key="4">
    <source>
        <dbReference type="Proteomes" id="UP000077315"/>
    </source>
</evidence>
<dbReference type="InterPro" id="IPR008254">
    <property type="entry name" value="Flavodoxin/NO_synth"/>
</dbReference>
<dbReference type="PANTHER" id="PTHR19384:SF17">
    <property type="entry name" value="NADPH--CYTOCHROME P450 REDUCTASE"/>
    <property type="match status" value="1"/>
</dbReference>
<dbReference type="SUPFAM" id="SSF52218">
    <property type="entry name" value="Flavoproteins"/>
    <property type="match status" value="1"/>
</dbReference>
<dbReference type="InterPro" id="IPR001094">
    <property type="entry name" value="Flavdoxin-like"/>
</dbReference>
<dbReference type="PROSITE" id="PS50902">
    <property type="entry name" value="FLAVODOXIN_LIKE"/>
    <property type="match status" value="1"/>
</dbReference>
<dbReference type="VEuPathDB" id="FungiDB:PHYBLDRAFT_94832"/>
<dbReference type="Pfam" id="PF00258">
    <property type="entry name" value="Flavodoxin_1"/>
    <property type="match status" value="1"/>
</dbReference>
<dbReference type="OrthoDB" id="1470350at2759"/>
<evidence type="ECO:0000256" key="1">
    <source>
        <dbReference type="ARBA" id="ARBA00022630"/>
    </source>
</evidence>
<dbReference type="GeneID" id="29004772"/>
<reference evidence="4" key="1">
    <citation type="submission" date="2015-06" db="EMBL/GenBank/DDBJ databases">
        <title>Expansion of signal transduction pathways in fungi by whole-genome duplication.</title>
        <authorList>
            <consortium name="DOE Joint Genome Institute"/>
            <person name="Corrochano L.M."/>
            <person name="Kuo A."/>
            <person name="Marcet-Houben M."/>
            <person name="Polaino S."/>
            <person name="Salamov A."/>
            <person name="Villalobos J.M."/>
            <person name="Alvarez M.I."/>
            <person name="Avalos J."/>
            <person name="Benito E.P."/>
            <person name="Benoit I."/>
            <person name="Burger G."/>
            <person name="Camino L.P."/>
            <person name="Canovas D."/>
            <person name="Cerda-Olmedo E."/>
            <person name="Cheng J.-F."/>
            <person name="Dominguez A."/>
            <person name="Elias M."/>
            <person name="Eslava A.P."/>
            <person name="Glaser F."/>
            <person name="Grimwood J."/>
            <person name="Gutierrez G."/>
            <person name="Heitman J."/>
            <person name="Henrissat B."/>
            <person name="Iturriaga E.A."/>
            <person name="Lang B.F."/>
            <person name="Lavin J.L."/>
            <person name="Lee S."/>
            <person name="Li W."/>
            <person name="Lindquist E."/>
            <person name="Lopez-Garcia S."/>
            <person name="Luque E.M."/>
            <person name="Marcos A.T."/>
            <person name="Martin J."/>
            <person name="McCluskey K."/>
            <person name="Medina H.R."/>
            <person name="Miralles-Duran A."/>
            <person name="Miyazaki A."/>
            <person name="Munoz-Torres E."/>
            <person name="Oguiza J.A."/>
            <person name="Ohm R."/>
            <person name="Olmedo M."/>
            <person name="Orejas M."/>
            <person name="Ortiz-Castellanos L."/>
            <person name="Pisabarro A.G."/>
            <person name="Rodriguez-Romero J."/>
            <person name="Ruiz-Herrera J."/>
            <person name="Ruiz-Vazquez R."/>
            <person name="Sanz C."/>
            <person name="Schackwitz W."/>
            <person name="Schmutz J."/>
            <person name="Shahriari M."/>
            <person name="Shelest E."/>
            <person name="Silva-Franco F."/>
            <person name="Soanes D."/>
            <person name="Syed K."/>
            <person name="Tagua V.G."/>
            <person name="Talbot N.J."/>
            <person name="Thon M."/>
            <person name="De vries R.P."/>
            <person name="Wiebenga A."/>
            <person name="Yadav J.S."/>
            <person name="Braun E.L."/>
            <person name="Baker S."/>
            <person name="Garre V."/>
            <person name="Horwitz B."/>
            <person name="Torres-Martinez S."/>
            <person name="Idnurm A."/>
            <person name="Herrera-Estrella A."/>
            <person name="Gabaldon T."/>
            <person name="Grigoriev I.V."/>
        </authorList>
    </citation>
    <scope>NUCLEOTIDE SEQUENCE [LARGE SCALE GENOMIC DNA]</scope>
    <source>
        <strain evidence="4">NRRL 1555(-)</strain>
    </source>
</reference>
<dbReference type="AlphaFoldDB" id="A0A167LVR7"/>
<keyword evidence="4" id="KW-1185">Reference proteome</keyword>
<dbReference type="InParanoid" id="A0A167LVR7"/>
<evidence type="ECO:0000259" key="2">
    <source>
        <dbReference type="PROSITE" id="PS50902"/>
    </source>
</evidence>
<dbReference type="RefSeq" id="XP_018289227.1">
    <property type="nucleotide sequence ID" value="XM_018443867.1"/>
</dbReference>
<feature type="non-terminal residue" evidence="3">
    <location>
        <position position="1"/>
    </location>
</feature>
<dbReference type="GO" id="GO:0005829">
    <property type="term" value="C:cytosol"/>
    <property type="evidence" value="ECO:0007669"/>
    <property type="project" value="TreeGrafter"/>
</dbReference>
<dbReference type="STRING" id="763407.A0A167LVR7"/>
<feature type="non-terminal residue" evidence="3">
    <location>
        <position position="86"/>
    </location>
</feature>
<dbReference type="PRINTS" id="PR00369">
    <property type="entry name" value="FLAVODOXIN"/>
</dbReference>
<dbReference type="EMBL" id="KV440986">
    <property type="protein sequence ID" value="OAD71187.1"/>
    <property type="molecule type" value="Genomic_DNA"/>
</dbReference>
<gene>
    <name evidence="3" type="ORF">PHYBLDRAFT_94832</name>
</gene>
<sequence>VNEDRELVVVCTATYNGMPPDNAEKFDKFLDKSDTQGNEKILHGLQYAVFGIGNKNWRTYQHFPIKVDSRLDDLGADRFFISGKGD</sequence>
<dbReference type="InterPro" id="IPR029039">
    <property type="entry name" value="Flavoprotein-like_sf"/>
</dbReference>